<sequence>MDASRDQLQPGPGETPQPAPEADTQISLVAGELLALDPHGERISATLRKTYDVLLDGQHTGRYRWDELYKTEKTHFGTLLEINLQREFSFTDGVTMDFAIRDIDVDCKFSQHKAKWMIPPEAMGHLLLGLWASDDEGKWSAGLARVRTEHLNKGQGNRDQKRSLSADGRASIHWLFEDKPLPENVLLRLPAADVDTIFNCSPFGTKRVDMLFRLAQQRRISRAAVATVAQQDDYMKRVRGNGGSRTSLRHEGIVILGQYNSHKQLAETLGLPLPSAGEFVSVRLAHRSDHHGGAASVMLDGRHWVVALPDDLAEMAPVLPDIGKKPAGDAQ</sequence>
<reference evidence="6 7" key="1">
    <citation type="submission" date="2018-10" db="EMBL/GenBank/DDBJ databases">
        <title>Isolation from soil.</title>
        <authorList>
            <person name="Hu J."/>
        </authorList>
    </citation>
    <scope>NUCLEOTIDE SEQUENCE [LARGE SCALE GENOMIC DNA]</scope>
    <source>
        <strain evidence="6 7">NEAU-Ht49</strain>
    </source>
</reference>
<evidence type="ECO:0000313" key="7">
    <source>
        <dbReference type="Proteomes" id="UP000282674"/>
    </source>
</evidence>
<evidence type="ECO:0000256" key="1">
    <source>
        <dbReference type="ARBA" id="ARBA00022722"/>
    </source>
</evidence>
<evidence type="ECO:0000256" key="4">
    <source>
        <dbReference type="SAM" id="MobiDB-lite"/>
    </source>
</evidence>
<proteinExistence type="predicted"/>
<accession>A0A3M2M0X2</accession>
<evidence type="ECO:0000256" key="3">
    <source>
        <dbReference type="ARBA" id="ARBA00022801"/>
    </source>
</evidence>
<name>A0A3M2M0X2_9ACTN</name>
<dbReference type="CDD" id="cd22338">
    <property type="entry name" value="NaeI-like"/>
    <property type="match status" value="1"/>
</dbReference>
<protein>
    <submittedName>
        <fullName evidence="6">Restriction endonuclease</fullName>
    </submittedName>
</protein>
<dbReference type="EMBL" id="RFFG01000032">
    <property type="protein sequence ID" value="RMI42533.1"/>
    <property type="molecule type" value="Genomic_DNA"/>
</dbReference>
<comment type="caution">
    <text evidence="6">The sequence shown here is derived from an EMBL/GenBank/DDBJ whole genome shotgun (WGS) entry which is preliminary data.</text>
</comment>
<feature type="region of interest" description="Disordered" evidence="4">
    <location>
        <begin position="1"/>
        <end position="21"/>
    </location>
</feature>
<dbReference type="AlphaFoldDB" id="A0A3M2M0X2"/>
<keyword evidence="2 6" id="KW-0255">Endonuclease</keyword>
<evidence type="ECO:0000313" key="6">
    <source>
        <dbReference type="EMBL" id="RMI42533.1"/>
    </source>
</evidence>
<dbReference type="GO" id="GO:0009036">
    <property type="term" value="F:type II site-specific deoxyribonuclease activity"/>
    <property type="evidence" value="ECO:0007669"/>
    <property type="project" value="InterPro"/>
</dbReference>
<evidence type="ECO:0000259" key="5">
    <source>
        <dbReference type="Pfam" id="PF09126"/>
    </source>
</evidence>
<dbReference type="InterPro" id="IPR015210">
    <property type="entry name" value="NaeI"/>
</dbReference>
<dbReference type="Gene3D" id="3.40.600.10">
    <property type="entry name" value="DNA mismatch repair MutH/Restriction endonuclease, type II"/>
    <property type="match status" value="1"/>
</dbReference>
<keyword evidence="7" id="KW-1185">Reference proteome</keyword>
<dbReference type="GO" id="GO:0003677">
    <property type="term" value="F:DNA binding"/>
    <property type="evidence" value="ECO:0007669"/>
    <property type="project" value="InterPro"/>
</dbReference>
<dbReference type="Proteomes" id="UP000282674">
    <property type="component" value="Unassembled WGS sequence"/>
</dbReference>
<gene>
    <name evidence="6" type="ORF">EBO15_19010</name>
</gene>
<organism evidence="6 7">
    <name type="scientific">Actinomadura harenae</name>
    <dbReference type="NCBI Taxonomy" id="2483351"/>
    <lineage>
        <taxon>Bacteria</taxon>
        <taxon>Bacillati</taxon>
        <taxon>Actinomycetota</taxon>
        <taxon>Actinomycetes</taxon>
        <taxon>Streptosporangiales</taxon>
        <taxon>Thermomonosporaceae</taxon>
        <taxon>Actinomadura</taxon>
    </lineage>
</organism>
<dbReference type="InterPro" id="IPR037057">
    <property type="entry name" value="DNA_rep_MutH/T2_RE_sf"/>
</dbReference>
<dbReference type="InterPro" id="IPR011335">
    <property type="entry name" value="Restrct_endonuc-II-like"/>
</dbReference>
<keyword evidence="3" id="KW-0378">Hydrolase</keyword>
<dbReference type="OrthoDB" id="9179812at2"/>
<dbReference type="Pfam" id="PF09126">
    <property type="entry name" value="NaeI"/>
    <property type="match status" value="1"/>
</dbReference>
<dbReference type="InterPro" id="IPR036388">
    <property type="entry name" value="WH-like_DNA-bd_sf"/>
</dbReference>
<feature type="domain" description="Type II restriction enzyme NaeI" evidence="5">
    <location>
        <begin position="29"/>
        <end position="312"/>
    </location>
</feature>
<evidence type="ECO:0000256" key="2">
    <source>
        <dbReference type="ARBA" id="ARBA00022759"/>
    </source>
</evidence>
<dbReference type="Gene3D" id="1.10.10.10">
    <property type="entry name" value="Winged helix-like DNA-binding domain superfamily/Winged helix DNA-binding domain"/>
    <property type="match status" value="1"/>
</dbReference>
<dbReference type="SUPFAM" id="SSF52980">
    <property type="entry name" value="Restriction endonuclease-like"/>
    <property type="match status" value="1"/>
</dbReference>
<dbReference type="GO" id="GO:0009307">
    <property type="term" value="P:DNA restriction-modification system"/>
    <property type="evidence" value="ECO:0007669"/>
    <property type="project" value="InterPro"/>
</dbReference>
<keyword evidence="1" id="KW-0540">Nuclease</keyword>